<evidence type="ECO:0000256" key="1">
    <source>
        <dbReference type="ARBA" id="ARBA00010944"/>
    </source>
</evidence>
<dbReference type="EC" id="1.1.1.133" evidence="2"/>
<comment type="caution">
    <text evidence="4">The sequence shown here is derived from an EMBL/GenBank/DDBJ whole genome shotgun (WGS) entry which is preliminary data.</text>
</comment>
<dbReference type="Gene3D" id="3.40.50.720">
    <property type="entry name" value="NAD(P)-binding Rossmann-like Domain"/>
    <property type="match status" value="1"/>
</dbReference>
<evidence type="ECO:0000256" key="2">
    <source>
        <dbReference type="RuleBase" id="RU364082"/>
    </source>
</evidence>
<comment type="similarity">
    <text evidence="1 2">Belongs to the dTDP-4-dehydrorhamnose reductase family.</text>
</comment>
<comment type="pathway">
    <text evidence="2">Carbohydrate biosynthesis; dTDP-L-rhamnose biosynthesis.</text>
</comment>
<dbReference type="InterPro" id="IPR005913">
    <property type="entry name" value="dTDP_dehydrorham_reduct"/>
</dbReference>
<dbReference type="CDD" id="cd05254">
    <property type="entry name" value="dTDP_HR_like_SDR_e"/>
    <property type="match status" value="1"/>
</dbReference>
<dbReference type="AlphaFoldDB" id="A0A7C4L1D9"/>
<dbReference type="GO" id="GO:0019305">
    <property type="term" value="P:dTDP-rhamnose biosynthetic process"/>
    <property type="evidence" value="ECO:0007669"/>
    <property type="project" value="UniProtKB-UniPathway"/>
</dbReference>
<gene>
    <name evidence="4" type="primary">rfbD</name>
    <name evidence="4" type="ORF">ENT17_13040</name>
</gene>
<protein>
    <recommendedName>
        <fullName evidence="2">dTDP-4-dehydrorhamnose reductase</fullName>
        <ecNumber evidence="2">1.1.1.133</ecNumber>
    </recommendedName>
</protein>
<feature type="domain" description="RmlD-like substrate binding" evidence="3">
    <location>
        <begin position="6"/>
        <end position="295"/>
    </location>
</feature>
<keyword evidence="2" id="KW-0521">NADP</keyword>
<evidence type="ECO:0000313" key="4">
    <source>
        <dbReference type="EMBL" id="HGS88522.1"/>
    </source>
</evidence>
<dbReference type="PANTHER" id="PTHR10491">
    <property type="entry name" value="DTDP-4-DEHYDRORHAMNOSE REDUCTASE"/>
    <property type="match status" value="1"/>
</dbReference>
<dbReference type="NCBIfam" id="TIGR01214">
    <property type="entry name" value="rmlD"/>
    <property type="match status" value="1"/>
</dbReference>
<accession>A0A7C4L1D9</accession>
<dbReference type="GO" id="GO:0008831">
    <property type="term" value="F:dTDP-4-dehydrorhamnose reductase activity"/>
    <property type="evidence" value="ECO:0007669"/>
    <property type="project" value="UniProtKB-EC"/>
</dbReference>
<evidence type="ECO:0000259" key="3">
    <source>
        <dbReference type="Pfam" id="PF04321"/>
    </source>
</evidence>
<dbReference type="Pfam" id="PF04321">
    <property type="entry name" value="RmlD_sub_bind"/>
    <property type="match status" value="1"/>
</dbReference>
<dbReference type="PANTHER" id="PTHR10491:SF4">
    <property type="entry name" value="METHIONINE ADENOSYLTRANSFERASE 2 SUBUNIT BETA"/>
    <property type="match status" value="1"/>
</dbReference>
<dbReference type="UniPathway" id="UPA00124"/>
<comment type="function">
    <text evidence="2">Catalyzes the reduction of dTDP-6-deoxy-L-lyxo-4-hexulose to yield dTDP-L-rhamnose.</text>
</comment>
<keyword evidence="2 4" id="KW-0560">Oxidoreductase</keyword>
<dbReference type="InterPro" id="IPR036291">
    <property type="entry name" value="NAD(P)-bd_dom_sf"/>
</dbReference>
<dbReference type="GO" id="GO:0005829">
    <property type="term" value="C:cytosol"/>
    <property type="evidence" value="ECO:0007669"/>
    <property type="project" value="TreeGrafter"/>
</dbReference>
<sequence length="296" mass="33584">MAAQSNIVLLGKIGQLGWELNRDLQPLGKVTALDYPQIDFTRPAELISLLESLQPELIVNAVAYTNVDKAESEPELCDQINFHAVEQLARLASHLGCGLIHVSTDYVFDGSQSRPYTEEDPTNPVNHYGRSKLAGEQEVLTKAPACWVLRTAWLYSRRANDFVHRVLTWSRQQETLKIVEDQVGSPTWARLLSQMISLALAKSNGRFFDYLEKTRGVYHLAGDGSASRLEWVQKILELDPEREEQKTRQVLPASTADFPTPAQRPLFTALDCSRFYRTFGLRLPRWDEALKLAMER</sequence>
<name>A0A7C4L1D9_9CHLR</name>
<proteinExistence type="inferred from homology"/>
<reference evidence="4" key="1">
    <citation type="journal article" date="2020" name="mSystems">
        <title>Genome- and Community-Level Interaction Insights into Carbon Utilization and Element Cycling Functions of Hydrothermarchaeota in Hydrothermal Sediment.</title>
        <authorList>
            <person name="Zhou Z."/>
            <person name="Liu Y."/>
            <person name="Xu W."/>
            <person name="Pan J."/>
            <person name="Luo Z.H."/>
            <person name="Li M."/>
        </authorList>
    </citation>
    <scope>NUCLEOTIDE SEQUENCE [LARGE SCALE GENOMIC DNA]</scope>
    <source>
        <strain evidence="4">SpSt-556</strain>
    </source>
</reference>
<dbReference type="Gene3D" id="3.90.25.10">
    <property type="entry name" value="UDP-galactose 4-epimerase, domain 1"/>
    <property type="match status" value="1"/>
</dbReference>
<dbReference type="InterPro" id="IPR029903">
    <property type="entry name" value="RmlD-like-bd"/>
</dbReference>
<dbReference type="EMBL" id="DSXR01000128">
    <property type="protein sequence ID" value="HGS88522.1"/>
    <property type="molecule type" value="Genomic_DNA"/>
</dbReference>
<dbReference type="SUPFAM" id="SSF51735">
    <property type="entry name" value="NAD(P)-binding Rossmann-fold domains"/>
    <property type="match status" value="1"/>
</dbReference>
<organism evidence="4">
    <name type="scientific">Bellilinea caldifistulae</name>
    <dbReference type="NCBI Taxonomy" id="360411"/>
    <lineage>
        <taxon>Bacteria</taxon>
        <taxon>Bacillati</taxon>
        <taxon>Chloroflexota</taxon>
        <taxon>Anaerolineae</taxon>
        <taxon>Anaerolineales</taxon>
        <taxon>Anaerolineaceae</taxon>
        <taxon>Bellilinea</taxon>
    </lineage>
</organism>